<accession>A8MGJ7</accession>
<evidence type="ECO:0008006" key="3">
    <source>
        <dbReference type="Google" id="ProtNLM"/>
    </source>
</evidence>
<gene>
    <name evidence="1" type="ordered locus">Clos_1680</name>
</gene>
<dbReference type="KEGG" id="aoe:Clos_1680"/>
<organism evidence="1 2">
    <name type="scientific">Alkaliphilus oremlandii (strain OhILAs)</name>
    <name type="common">Clostridium oremlandii (strain OhILAs)</name>
    <dbReference type="NCBI Taxonomy" id="350688"/>
    <lineage>
        <taxon>Bacteria</taxon>
        <taxon>Bacillati</taxon>
        <taxon>Bacillota</taxon>
        <taxon>Clostridia</taxon>
        <taxon>Peptostreptococcales</taxon>
        <taxon>Natronincolaceae</taxon>
        <taxon>Alkaliphilus</taxon>
    </lineage>
</organism>
<reference evidence="2" key="1">
    <citation type="submission" date="2007-10" db="EMBL/GenBank/DDBJ databases">
        <title>Complete genome of Alkaliphilus oremlandii OhILAs.</title>
        <authorList>
            <person name="Copeland A."/>
            <person name="Lucas S."/>
            <person name="Lapidus A."/>
            <person name="Barry K."/>
            <person name="Detter J.C."/>
            <person name="Glavina del Rio T."/>
            <person name="Hammon N."/>
            <person name="Israni S."/>
            <person name="Dalin E."/>
            <person name="Tice H."/>
            <person name="Pitluck S."/>
            <person name="Chain P."/>
            <person name="Malfatti S."/>
            <person name="Shin M."/>
            <person name="Vergez L."/>
            <person name="Schmutz J."/>
            <person name="Larimer F."/>
            <person name="Land M."/>
            <person name="Hauser L."/>
            <person name="Kyrpides N."/>
            <person name="Mikhailova N."/>
            <person name="Stolz J.F."/>
            <person name="Dawson A."/>
            <person name="Fisher E."/>
            <person name="Crable B."/>
            <person name="Perera E."/>
            <person name="Lisak J."/>
            <person name="Ranganathan M."/>
            <person name="Basu P."/>
            <person name="Richardson P."/>
        </authorList>
    </citation>
    <scope>NUCLEOTIDE SEQUENCE [LARGE SCALE GENOMIC DNA]</scope>
    <source>
        <strain evidence="2">OhILAs</strain>
    </source>
</reference>
<evidence type="ECO:0000313" key="1">
    <source>
        <dbReference type="EMBL" id="ABW19220.1"/>
    </source>
</evidence>
<sequence>MKKRGLCSSKKMLIITIFYLIIFSFMGCTSQEREDSKELSSKNEILKVDEAIEIYSYEELATLPLEKTYDYESVLKDMELNGSDTEERKANFKAHHDDNSRLIIPNSTTTVRYAKLAMDSYKFTNLLKKYELTPVLYIGLYYTSVNSPDKIVSINDPFIKTSSGADCIFTNGNIFYRLESGNSFYYGVNGDVYKTKGNTIIKNIDFDGRYYSSSLNSN</sequence>
<protein>
    <recommendedName>
        <fullName evidence="3">Lipoprotein</fullName>
    </recommendedName>
</protein>
<dbReference type="AlphaFoldDB" id="A8MGJ7"/>
<dbReference type="RefSeq" id="WP_012159532.1">
    <property type="nucleotide sequence ID" value="NC_009922.1"/>
</dbReference>
<dbReference type="PROSITE" id="PS51257">
    <property type="entry name" value="PROKAR_LIPOPROTEIN"/>
    <property type="match status" value="1"/>
</dbReference>
<keyword evidence="2" id="KW-1185">Reference proteome</keyword>
<dbReference type="EMBL" id="CP000853">
    <property type="protein sequence ID" value="ABW19220.1"/>
    <property type="molecule type" value="Genomic_DNA"/>
</dbReference>
<name>A8MGJ7_ALKOO</name>
<proteinExistence type="predicted"/>
<dbReference type="HOGENOM" id="CLU_1264715_0_0_9"/>
<evidence type="ECO:0000313" key="2">
    <source>
        <dbReference type="Proteomes" id="UP000000269"/>
    </source>
</evidence>
<dbReference type="Proteomes" id="UP000000269">
    <property type="component" value="Chromosome"/>
</dbReference>
<dbReference type="OrthoDB" id="9841308at2"/>